<dbReference type="EMBL" id="JAMKFB020000004">
    <property type="protein sequence ID" value="KAL0196551.1"/>
    <property type="molecule type" value="Genomic_DNA"/>
</dbReference>
<proteinExistence type="predicted"/>
<sequence>VNQPKFNQRRISSAKFLGELYNYRMVESAVIFRTLFSFISFGVNTDGSPSPLDPPEHLFRIRLVCTLLDTCGQYFDRGSSKKKLDCFLIYFQ</sequence>
<comment type="caution">
    <text evidence="2">The sequence shown here is derived from an EMBL/GenBank/DDBJ whole genome shotgun (WGS) entry which is preliminary data.</text>
</comment>
<accession>A0ABD0RDV9</accession>
<protein>
    <recommendedName>
        <fullName evidence="1">MIF4G domain-containing protein</fullName>
    </recommendedName>
</protein>
<dbReference type="InterPro" id="IPR016024">
    <property type="entry name" value="ARM-type_fold"/>
</dbReference>
<dbReference type="InterPro" id="IPR003890">
    <property type="entry name" value="MIF4G-like_typ-3"/>
</dbReference>
<feature type="non-terminal residue" evidence="2">
    <location>
        <position position="92"/>
    </location>
</feature>
<feature type="domain" description="MIF4G" evidence="1">
    <location>
        <begin position="2"/>
        <end position="92"/>
    </location>
</feature>
<dbReference type="PANTHER" id="PTHR12839">
    <property type="entry name" value="NONSENSE-MEDIATED MRNA DECAY PROTEIN 2 UP-FRAMESHIFT SUPPRESSOR 2"/>
    <property type="match status" value="1"/>
</dbReference>
<dbReference type="Gene3D" id="1.25.40.180">
    <property type="match status" value="1"/>
</dbReference>
<dbReference type="AlphaFoldDB" id="A0ABD0RDV9"/>
<keyword evidence="3" id="KW-1185">Reference proteome</keyword>
<dbReference type="InterPro" id="IPR039762">
    <property type="entry name" value="Nmd2/UPF2"/>
</dbReference>
<organism evidence="2 3">
    <name type="scientific">Cirrhinus mrigala</name>
    <name type="common">Mrigala</name>
    <dbReference type="NCBI Taxonomy" id="683832"/>
    <lineage>
        <taxon>Eukaryota</taxon>
        <taxon>Metazoa</taxon>
        <taxon>Chordata</taxon>
        <taxon>Craniata</taxon>
        <taxon>Vertebrata</taxon>
        <taxon>Euteleostomi</taxon>
        <taxon>Actinopterygii</taxon>
        <taxon>Neopterygii</taxon>
        <taxon>Teleostei</taxon>
        <taxon>Ostariophysi</taxon>
        <taxon>Cypriniformes</taxon>
        <taxon>Cyprinidae</taxon>
        <taxon>Labeoninae</taxon>
        <taxon>Labeonini</taxon>
        <taxon>Cirrhinus</taxon>
    </lineage>
</organism>
<gene>
    <name evidence="2" type="ORF">M9458_010123</name>
</gene>
<dbReference type="PANTHER" id="PTHR12839:SF7">
    <property type="entry name" value="REGULATOR OF NONSENSE TRANSCRIPTS 2"/>
    <property type="match status" value="1"/>
</dbReference>
<dbReference type="SUPFAM" id="SSF48371">
    <property type="entry name" value="ARM repeat"/>
    <property type="match status" value="1"/>
</dbReference>
<feature type="non-terminal residue" evidence="2">
    <location>
        <position position="1"/>
    </location>
</feature>
<evidence type="ECO:0000313" key="3">
    <source>
        <dbReference type="Proteomes" id="UP001529510"/>
    </source>
</evidence>
<reference evidence="2 3" key="1">
    <citation type="submission" date="2024-05" db="EMBL/GenBank/DDBJ databases">
        <title>Genome sequencing and assembly of Indian major carp, Cirrhinus mrigala (Hamilton, 1822).</title>
        <authorList>
            <person name="Mohindra V."/>
            <person name="Chowdhury L.M."/>
            <person name="Lal K."/>
            <person name="Jena J.K."/>
        </authorList>
    </citation>
    <scope>NUCLEOTIDE SEQUENCE [LARGE SCALE GENOMIC DNA]</scope>
    <source>
        <strain evidence="2">CM1030</strain>
        <tissue evidence="2">Blood</tissue>
    </source>
</reference>
<dbReference type="Pfam" id="PF02854">
    <property type="entry name" value="MIF4G"/>
    <property type="match status" value="1"/>
</dbReference>
<name>A0ABD0RDV9_CIRMR</name>
<dbReference type="Proteomes" id="UP001529510">
    <property type="component" value="Unassembled WGS sequence"/>
</dbReference>
<evidence type="ECO:0000313" key="2">
    <source>
        <dbReference type="EMBL" id="KAL0196551.1"/>
    </source>
</evidence>
<evidence type="ECO:0000259" key="1">
    <source>
        <dbReference type="Pfam" id="PF02854"/>
    </source>
</evidence>